<dbReference type="OrthoDB" id="2690723at2759"/>
<organism evidence="1 2">
    <name type="scientific">Boletus reticuloceps</name>
    <dbReference type="NCBI Taxonomy" id="495285"/>
    <lineage>
        <taxon>Eukaryota</taxon>
        <taxon>Fungi</taxon>
        <taxon>Dikarya</taxon>
        <taxon>Basidiomycota</taxon>
        <taxon>Agaricomycotina</taxon>
        <taxon>Agaricomycetes</taxon>
        <taxon>Agaricomycetidae</taxon>
        <taxon>Boletales</taxon>
        <taxon>Boletineae</taxon>
        <taxon>Boletaceae</taxon>
        <taxon>Boletoideae</taxon>
        <taxon>Boletus</taxon>
    </lineage>
</organism>
<accession>A0A8I3A9C3</accession>
<reference evidence="1" key="1">
    <citation type="submission" date="2021-03" db="EMBL/GenBank/DDBJ databases">
        <title>Evolutionary innovations through gain and loss of genes in the ectomycorrhizal Boletales.</title>
        <authorList>
            <person name="Wu G."/>
            <person name="Miyauchi S."/>
            <person name="Morin E."/>
            <person name="Yang Z.-L."/>
            <person name="Xu J."/>
            <person name="Martin F.M."/>
        </authorList>
    </citation>
    <scope>NUCLEOTIDE SEQUENCE</scope>
    <source>
        <strain evidence="1">BR01</strain>
    </source>
</reference>
<gene>
    <name evidence="1" type="ORF">JVT61DRAFT_3714</name>
</gene>
<evidence type="ECO:0000313" key="2">
    <source>
        <dbReference type="Proteomes" id="UP000683000"/>
    </source>
</evidence>
<comment type="caution">
    <text evidence="1">The sequence shown here is derived from an EMBL/GenBank/DDBJ whole genome shotgun (WGS) entry which is preliminary data.</text>
</comment>
<protein>
    <submittedName>
        <fullName evidence="1">Uncharacterized protein</fullName>
    </submittedName>
</protein>
<dbReference type="AlphaFoldDB" id="A0A8I3A9C3"/>
<sequence>MSLLLYNHIIVGGTRWKIGSATAEMMHTLSAHPDFIADLVPMCLKVCTWAFVDNFASLVRMEEEMTHMDMPK</sequence>
<keyword evidence="2" id="KW-1185">Reference proteome</keyword>
<name>A0A8I3A9C3_9AGAM</name>
<dbReference type="Proteomes" id="UP000683000">
    <property type="component" value="Unassembled WGS sequence"/>
</dbReference>
<dbReference type="EMBL" id="JAGFBS010000016">
    <property type="protein sequence ID" value="KAG6374958.1"/>
    <property type="molecule type" value="Genomic_DNA"/>
</dbReference>
<evidence type="ECO:0000313" key="1">
    <source>
        <dbReference type="EMBL" id="KAG6374958.1"/>
    </source>
</evidence>
<proteinExistence type="predicted"/>